<dbReference type="AlphaFoldDB" id="M8A598"/>
<reference evidence="1" key="1">
    <citation type="journal article" date="2013" name="Nature">
        <title>Draft genome of the wheat A-genome progenitor Triticum urartu.</title>
        <authorList>
            <person name="Ling H.Q."/>
            <person name="Zhao S."/>
            <person name="Liu D."/>
            <person name="Wang J."/>
            <person name="Sun H."/>
            <person name="Zhang C."/>
            <person name="Fan H."/>
            <person name="Li D."/>
            <person name="Dong L."/>
            <person name="Tao Y."/>
            <person name="Gao C."/>
            <person name="Wu H."/>
            <person name="Li Y."/>
            <person name="Cui Y."/>
            <person name="Guo X."/>
            <person name="Zheng S."/>
            <person name="Wang B."/>
            <person name="Yu K."/>
            <person name="Liang Q."/>
            <person name="Yang W."/>
            <person name="Lou X."/>
            <person name="Chen J."/>
            <person name="Feng M."/>
            <person name="Jian J."/>
            <person name="Zhang X."/>
            <person name="Luo G."/>
            <person name="Jiang Y."/>
            <person name="Liu J."/>
            <person name="Wang Z."/>
            <person name="Sha Y."/>
            <person name="Zhang B."/>
            <person name="Wu H."/>
            <person name="Tang D."/>
            <person name="Shen Q."/>
            <person name="Xue P."/>
            <person name="Zou S."/>
            <person name="Wang X."/>
            <person name="Liu X."/>
            <person name="Wang F."/>
            <person name="Yang Y."/>
            <person name="An X."/>
            <person name="Dong Z."/>
            <person name="Zhang K."/>
            <person name="Zhang X."/>
            <person name="Luo M.C."/>
            <person name="Dvorak J."/>
            <person name="Tong Y."/>
            <person name="Wang J."/>
            <person name="Yang H."/>
            <person name="Li Z."/>
            <person name="Wang D."/>
            <person name="Zhang A."/>
            <person name="Wang J."/>
        </authorList>
    </citation>
    <scope>NUCLEOTIDE SEQUENCE</scope>
</reference>
<organism evidence="1">
    <name type="scientific">Triticum urartu</name>
    <name type="common">Red wild einkorn</name>
    <name type="synonym">Crithodium urartu</name>
    <dbReference type="NCBI Taxonomy" id="4572"/>
    <lineage>
        <taxon>Eukaryota</taxon>
        <taxon>Viridiplantae</taxon>
        <taxon>Streptophyta</taxon>
        <taxon>Embryophyta</taxon>
        <taxon>Tracheophyta</taxon>
        <taxon>Spermatophyta</taxon>
        <taxon>Magnoliopsida</taxon>
        <taxon>Liliopsida</taxon>
        <taxon>Poales</taxon>
        <taxon>Poaceae</taxon>
        <taxon>BOP clade</taxon>
        <taxon>Pooideae</taxon>
        <taxon>Triticodae</taxon>
        <taxon>Triticeae</taxon>
        <taxon>Triticinae</taxon>
        <taxon>Triticum</taxon>
    </lineage>
</organism>
<evidence type="ECO:0000313" key="1">
    <source>
        <dbReference type="EMBL" id="EMS55604.1"/>
    </source>
</evidence>
<proteinExistence type="predicted"/>
<dbReference type="STRING" id="4572.M8A598"/>
<accession>M8A598</accession>
<name>M8A598_TRIUA</name>
<gene>
    <name evidence="1" type="ORF">TRIUR3_20377</name>
</gene>
<dbReference type="EMBL" id="KD168062">
    <property type="protein sequence ID" value="EMS55604.1"/>
    <property type="molecule type" value="Genomic_DNA"/>
</dbReference>
<protein>
    <submittedName>
        <fullName evidence="1">Uncharacterized protein</fullName>
    </submittedName>
</protein>
<sequence>MARNCRISSFFFLLLMLCTTSHCEARALRQSKRNSLMNVLFKLNFARAATTVARSTLYEAADR</sequence>